<dbReference type="AlphaFoldDB" id="A0A2I0CR37"/>
<evidence type="ECO:0000313" key="5">
    <source>
        <dbReference type="EMBL" id="PKF71602.1"/>
    </source>
</evidence>
<evidence type="ECO:0000313" key="6">
    <source>
        <dbReference type="Proteomes" id="UP000242861"/>
    </source>
</evidence>
<keyword evidence="3" id="KW-0732">Signal</keyword>
<keyword evidence="1" id="KW-0472">Membrane</keyword>
<dbReference type="PANTHER" id="PTHR30329:SF20">
    <property type="entry name" value="EXPORTED PROTEIN"/>
    <property type="match status" value="1"/>
</dbReference>
<proteinExistence type="predicted"/>
<dbReference type="InterPro" id="IPR050330">
    <property type="entry name" value="Bact_OuterMem_StrucFunc"/>
</dbReference>
<dbReference type="PROSITE" id="PS51257">
    <property type="entry name" value="PROKAR_LIPOPROTEIN"/>
    <property type="match status" value="1"/>
</dbReference>
<dbReference type="Gene3D" id="3.30.1330.60">
    <property type="entry name" value="OmpA-like domain"/>
    <property type="match status" value="1"/>
</dbReference>
<dbReference type="SUPFAM" id="SSF103088">
    <property type="entry name" value="OmpA-like"/>
    <property type="match status" value="1"/>
</dbReference>
<dbReference type="InterPro" id="IPR036737">
    <property type="entry name" value="OmpA-like_sf"/>
</dbReference>
<evidence type="ECO:0000256" key="3">
    <source>
        <dbReference type="SAM" id="SignalP"/>
    </source>
</evidence>
<reference evidence="6" key="1">
    <citation type="submission" date="2017-12" db="EMBL/GenBank/DDBJ databases">
        <authorList>
            <person name="Yu X.-Y."/>
        </authorList>
    </citation>
    <scope>NUCLEOTIDE SEQUENCE [LARGE SCALE GENOMIC DNA]</scope>
    <source>
        <strain evidence="6">ZYSR67-Z</strain>
    </source>
</reference>
<dbReference type="RefSeq" id="WP_101193306.1">
    <property type="nucleotide sequence ID" value="NZ_PIYS01000012.1"/>
</dbReference>
<evidence type="ECO:0000259" key="4">
    <source>
        <dbReference type="PROSITE" id="PS51123"/>
    </source>
</evidence>
<sequence length="236" mass="25585">MRHSLLVLLLASVTLAGCATEKAQAPTAKRKAPAADLHSQQEAEQARLQRWLDEHQPRLQAAVKDSAFEVRREAHVLIVTAPADSTFNPDRPHMLVPASLAPLTRLAKELEKDPEAAVLILGHADSSGNAKHNDELSGQRAQAVASIFRLTGFQRDRLSLKGLGSLMPRAANDSLAGRKLNRRVEMIVTPRHTLEERLAYFSQPQPAAPQLASADLPAKSASKAKAKAKSKTTSQP</sequence>
<feature type="compositionally biased region" description="Low complexity" evidence="2">
    <location>
        <begin position="206"/>
        <end position="221"/>
    </location>
</feature>
<feature type="chain" id="PRO_5014174909" description="OmpA-like domain-containing protein" evidence="3">
    <location>
        <begin position="20"/>
        <end position="236"/>
    </location>
</feature>
<feature type="region of interest" description="Disordered" evidence="2">
    <location>
        <begin position="24"/>
        <end position="46"/>
    </location>
</feature>
<dbReference type="PROSITE" id="PS51123">
    <property type="entry name" value="OMPA_2"/>
    <property type="match status" value="1"/>
</dbReference>
<dbReference type="PANTHER" id="PTHR30329">
    <property type="entry name" value="STATOR ELEMENT OF FLAGELLAR MOTOR COMPLEX"/>
    <property type="match status" value="1"/>
</dbReference>
<dbReference type="Proteomes" id="UP000242861">
    <property type="component" value="Unassembled WGS sequence"/>
</dbReference>
<organism evidence="5 6">
    <name type="scientific">Pseudomonas fluvialis</name>
    <dbReference type="NCBI Taxonomy" id="1793966"/>
    <lineage>
        <taxon>Bacteria</taxon>
        <taxon>Pseudomonadati</taxon>
        <taxon>Pseudomonadota</taxon>
        <taxon>Gammaproteobacteria</taxon>
        <taxon>Pseudomonadales</taxon>
        <taxon>Pseudomonadaceae</taxon>
        <taxon>Pseudomonas</taxon>
    </lineage>
</organism>
<dbReference type="Pfam" id="PF00691">
    <property type="entry name" value="OmpA"/>
    <property type="match status" value="1"/>
</dbReference>
<dbReference type="CDD" id="cd07185">
    <property type="entry name" value="OmpA_C-like"/>
    <property type="match status" value="1"/>
</dbReference>
<evidence type="ECO:0000256" key="2">
    <source>
        <dbReference type="SAM" id="MobiDB-lite"/>
    </source>
</evidence>
<evidence type="ECO:0000256" key="1">
    <source>
        <dbReference type="PROSITE-ProRule" id="PRU00473"/>
    </source>
</evidence>
<dbReference type="EMBL" id="PIYS01000012">
    <property type="protein sequence ID" value="PKF71602.1"/>
    <property type="molecule type" value="Genomic_DNA"/>
</dbReference>
<feature type="region of interest" description="Disordered" evidence="2">
    <location>
        <begin position="206"/>
        <end position="236"/>
    </location>
</feature>
<dbReference type="GO" id="GO:0016020">
    <property type="term" value="C:membrane"/>
    <property type="evidence" value="ECO:0007669"/>
    <property type="project" value="UniProtKB-UniRule"/>
</dbReference>
<name>A0A2I0CR37_9PSED</name>
<feature type="domain" description="OmpA-like" evidence="4">
    <location>
        <begin position="74"/>
        <end position="192"/>
    </location>
</feature>
<comment type="caution">
    <text evidence="5">The sequence shown here is derived from an EMBL/GenBank/DDBJ whole genome shotgun (WGS) entry which is preliminary data.</text>
</comment>
<dbReference type="InterPro" id="IPR006665">
    <property type="entry name" value="OmpA-like"/>
</dbReference>
<gene>
    <name evidence="5" type="ORF">CW360_07700</name>
</gene>
<protein>
    <recommendedName>
        <fullName evidence="4">OmpA-like domain-containing protein</fullName>
    </recommendedName>
</protein>
<feature type="signal peptide" evidence="3">
    <location>
        <begin position="1"/>
        <end position="19"/>
    </location>
</feature>
<accession>A0A2I0CR37</accession>